<dbReference type="Proteomes" id="UP000030754">
    <property type="component" value="Unassembled WGS sequence"/>
</dbReference>
<accession>U6MJ13</accession>
<dbReference type="GeneID" id="25473388"/>
<protein>
    <submittedName>
        <fullName evidence="2">Uncharacterized protein</fullName>
    </submittedName>
</protein>
<feature type="region of interest" description="Disordered" evidence="1">
    <location>
        <begin position="181"/>
        <end position="230"/>
    </location>
</feature>
<evidence type="ECO:0000256" key="1">
    <source>
        <dbReference type="SAM" id="MobiDB-lite"/>
    </source>
</evidence>
<feature type="compositionally biased region" description="Low complexity" evidence="1">
    <location>
        <begin position="191"/>
        <end position="200"/>
    </location>
</feature>
<reference evidence="2" key="2">
    <citation type="submission" date="2013-10" db="EMBL/GenBank/DDBJ databases">
        <authorList>
            <person name="Aslett M."/>
        </authorList>
    </citation>
    <scope>NUCLEOTIDE SEQUENCE [LARGE SCALE GENOMIC DNA]</scope>
    <source>
        <strain evidence="2">Houghton</strain>
    </source>
</reference>
<dbReference type="AlphaFoldDB" id="U6MJ13"/>
<dbReference type="VEuPathDB" id="ToxoDB:ENH_00032240"/>
<sequence>MDFFTSSPTKGMVFSVGTARYTLPGDVMSRSEVQSSGLGSLMRKEGFKNIPPKLNKTEDGAIILERPQQSFELLVEHLLGMEPLRGCPMAEFADKYIALKSELLYWQLPTLDVAFDDYLFYQSAWTDGDCFFPLRKEDSKAFARTDFDEQKPPNLLQLSAAATPPEIEGLLDGPSENWQCWATPMPQGHHQQLQQQQQQRQQKDQQQEEQDSSQHQQQQQQQQQQIVQSSAQPNGQNRLYIVAGKDRFLCLCFGLSRPCVHFSQLPDREDFTPLLLVAAPTDMTLIWSRGAFIHLKCIQNKQKESKLSCQIQLINKSPSWLCVHPTLGSVLSGVEGPVPNIFCFGMPQGKVVRFFPWGAIAINGEVFCEPPAKAEEGNGDSQSRGILEALGVSAHLPVQSQPRAALAATLLRLFNKAFQPPLRIFFLNVDKEARPVTLKRLDDFDIHDLRNEDASGYNIMLALKGALAETRADLAFPDKVKGGKSIFFPIDAEGRLMNQNQVLIDSGGPQGEELLSIALYAEYDCSTRKYSAFETGKKLFDFHRQMFMSRALGHSGSCQIM</sequence>
<keyword evidence="3" id="KW-1185">Reference proteome</keyword>
<gene>
    <name evidence="2" type="ORF">ENH_00032240</name>
</gene>
<proteinExistence type="predicted"/>
<organism evidence="2 3">
    <name type="scientific">Eimeria necatrix</name>
    <dbReference type="NCBI Taxonomy" id="51315"/>
    <lineage>
        <taxon>Eukaryota</taxon>
        <taxon>Sar</taxon>
        <taxon>Alveolata</taxon>
        <taxon>Apicomplexa</taxon>
        <taxon>Conoidasida</taxon>
        <taxon>Coccidia</taxon>
        <taxon>Eucoccidiorida</taxon>
        <taxon>Eimeriorina</taxon>
        <taxon>Eimeriidae</taxon>
        <taxon>Eimeria</taxon>
    </lineage>
</organism>
<reference evidence="2" key="1">
    <citation type="submission" date="2013-10" db="EMBL/GenBank/DDBJ databases">
        <title>Genomic analysis of the causative agents of coccidiosis in chickens.</title>
        <authorList>
            <person name="Reid A.J."/>
            <person name="Blake D."/>
            <person name="Billington K."/>
            <person name="Browne H."/>
            <person name="Dunn M."/>
            <person name="Hung S."/>
            <person name="Kawahara F."/>
            <person name="Miranda-Saavedra D."/>
            <person name="Mourier T."/>
            <person name="Nagra H."/>
            <person name="Otto T.D."/>
            <person name="Rawlings N."/>
            <person name="Sanchez A."/>
            <person name="Sanders M."/>
            <person name="Subramaniam C."/>
            <person name="Tay Y."/>
            <person name="Dear P."/>
            <person name="Doerig C."/>
            <person name="Gruber A."/>
            <person name="Parkinson J."/>
            <person name="Shirley M."/>
            <person name="Wan K.L."/>
            <person name="Berriman M."/>
            <person name="Tomley F."/>
            <person name="Pain A."/>
        </authorList>
    </citation>
    <scope>NUCLEOTIDE SEQUENCE [LARGE SCALE GENOMIC DNA]</scope>
    <source>
        <strain evidence="2">Houghton</strain>
    </source>
</reference>
<evidence type="ECO:0000313" key="2">
    <source>
        <dbReference type="EMBL" id="CDJ63038.1"/>
    </source>
</evidence>
<feature type="compositionally biased region" description="Low complexity" evidence="1">
    <location>
        <begin position="213"/>
        <end position="230"/>
    </location>
</feature>
<dbReference type="RefSeq" id="XP_013440400.1">
    <property type="nucleotide sequence ID" value="XM_013584946.1"/>
</dbReference>
<name>U6MJ13_9EIME</name>
<evidence type="ECO:0000313" key="3">
    <source>
        <dbReference type="Proteomes" id="UP000030754"/>
    </source>
</evidence>
<dbReference type="EMBL" id="HG722689">
    <property type="protein sequence ID" value="CDJ63038.1"/>
    <property type="molecule type" value="Genomic_DNA"/>
</dbReference>
<dbReference type="OrthoDB" id="345468at2759"/>